<keyword evidence="6" id="KW-1185">Reference proteome</keyword>
<gene>
    <name evidence="5" type="ORF">OG563_04745</name>
</gene>
<dbReference type="InterPro" id="IPR011075">
    <property type="entry name" value="TetR_C"/>
</dbReference>
<evidence type="ECO:0000256" key="1">
    <source>
        <dbReference type="ARBA" id="ARBA00023015"/>
    </source>
</evidence>
<accession>A0ABZ1YX02</accession>
<dbReference type="EMBL" id="CP109441">
    <property type="protein sequence ID" value="WUV47553.1"/>
    <property type="molecule type" value="Genomic_DNA"/>
</dbReference>
<sequence length="196" mass="21412">MPDKFSVPQVADTPDIVTSVRNAVLSEIMNGTPVHAVSVAAVARLAGIHETSVYRRWKTRERMILDALTTRSEASLVVPDHGSLREDLTDLMKQACDYLGSPVGRSLLQMSVTAADYPAASEARRQYFETRLRAMEPVVERAITRGEVQSGIAAIDVLEPLFATIQMRVILTGRPITPDLPEKLVSVVVNGVLSES</sequence>
<proteinExistence type="predicted"/>
<dbReference type="SUPFAM" id="SSF48498">
    <property type="entry name" value="Tetracyclin repressor-like, C-terminal domain"/>
    <property type="match status" value="1"/>
</dbReference>
<dbReference type="PANTHER" id="PTHR30055:SF148">
    <property type="entry name" value="TETR-FAMILY TRANSCRIPTIONAL REGULATOR"/>
    <property type="match status" value="1"/>
</dbReference>
<dbReference type="Gene3D" id="1.10.357.10">
    <property type="entry name" value="Tetracycline Repressor, domain 2"/>
    <property type="match status" value="1"/>
</dbReference>
<dbReference type="InterPro" id="IPR036271">
    <property type="entry name" value="Tet_transcr_reg_TetR-rel_C_sf"/>
</dbReference>
<dbReference type="PANTHER" id="PTHR30055">
    <property type="entry name" value="HTH-TYPE TRANSCRIPTIONAL REGULATOR RUTR"/>
    <property type="match status" value="1"/>
</dbReference>
<organism evidence="5 6">
    <name type="scientific">Nocardia vinacea</name>
    <dbReference type="NCBI Taxonomy" id="96468"/>
    <lineage>
        <taxon>Bacteria</taxon>
        <taxon>Bacillati</taxon>
        <taxon>Actinomycetota</taxon>
        <taxon>Actinomycetes</taxon>
        <taxon>Mycobacteriales</taxon>
        <taxon>Nocardiaceae</taxon>
        <taxon>Nocardia</taxon>
    </lineage>
</organism>
<dbReference type="InterPro" id="IPR009057">
    <property type="entry name" value="Homeodomain-like_sf"/>
</dbReference>
<keyword evidence="1" id="KW-0805">Transcription regulation</keyword>
<protein>
    <submittedName>
        <fullName evidence="5">TetR/AcrR family transcriptional regulator C-terminal ligand-binding domain-containing protein</fullName>
    </submittedName>
</protein>
<evidence type="ECO:0000259" key="4">
    <source>
        <dbReference type="Pfam" id="PF16859"/>
    </source>
</evidence>
<dbReference type="Pfam" id="PF16859">
    <property type="entry name" value="TetR_C_11"/>
    <property type="match status" value="1"/>
</dbReference>
<dbReference type="InterPro" id="IPR050109">
    <property type="entry name" value="HTH-type_TetR-like_transc_reg"/>
</dbReference>
<dbReference type="SUPFAM" id="SSF46689">
    <property type="entry name" value="Homeodomain-like"/>
    <property type="match status" value="1"/>
</dbReference>
<keyword evidence="3" id="KW-0804">Transcription</keyword>
<feature type="domain" description="Tetracyclin repressor-like C-terminal" evidence="4">
    <location>
        <begin position="78"/>
        <end position="187"/>
    </location>
</feature>
<reference evidence="5" key="1">
    <citation type="submission" date="2022-10" db="EMBL/GenBank/DDBJ databases">
        <title>The complete genomes of actinobacterial strains from the NBC collection.</title>
        <authorList>
            <person name="Joergensen T.S."/>
            <person name="Alvarez Arevalo M."/>
            <person name="Sterndorff E.B."/>
            <person name="Faurdal D."/>
            <person name="Vuksanovic O."/>
            <person name="Mourched A.-S."/>
            <person name="Charusanti P."/>
            <person name="Shaw S."/>
            <person name="Blin K."/>
            <person name="Weber T."/>
        </authorList>
    </citation>
    <scope>NUCLEOTIDE SEQUENCE</scope>
    <source>
        <strain evidence="5">NBC_01482</strain>
    </source>
</reference>
<dbReference type="Proteomes" id="UP001432062">
    <property type="component" value="Chromosome"/>
</dbReference>
<name>A0ABZ1YX02_9NOCA</name>
<evidence type="ECO:0000256" key="2">
    <source>
        <dbReference type="ARBA" id="ARBA00023125"/>
    </source>
</evidence>
<evidence type="ECO:0000313" key="5">
    <source>
        <dbReference type="EMBL" id="WUV47553.1"/>
    </source>
</evidence>
<dbReference type="RefSeq" id="WP_327100619.1">
    <property type="nucleotide sequence ID" value="NZ_CP109149.1"/>
</dbReference>
<dbReference type="Gene3D" id="1.10.10.60">
    <property type="entry name" value="Homeodomain-like"/>
    <property type="match status" value="1"/>
</dbReference>
<evidence type="ECO:0000256" key="3">
    <source>
        <dbReference type="ARBA" id="ARBA00023163"/>
    </source>
</evidence>
<evidence type="ECO:0000313" key="6">
    <source>
        <dbReference type="Proteomes" id="UP001432062"/>
    </source>
</evidence>
<keyword evidence="2" id="KW-0238">DNA-binding</keyword>